<dbReference type="Gene3D" id="1.20.120.520">
    <property type="entry name" value="nmb1532 protein domain like"/>
    <property type="match status" value="1"/>
</dbReference>
<sequence length="168" mass="19539">MVEGMGGPFDILVEEHRELEERFERLVSGAEEEPLSAQRELLELLRLHTWLEERCLQPLVARVEGRARARQQAEDHLAMRELMDELEELPLGDAEWQARLYALEDLWVAHFQEEESSLLPRLSTALDPREQQTLRVELTLAREELRTLAEGPFVSGTRSLLEDLRWDG</sequence>
<comment type="caution">
    <text evidence="2">The sequence shown here is derived from an EMBL/GenBank/DDBJ whole genome shotgun (WGS) entry which is preliminary data.</text>
</comment>
<proteinExistence type="predicted"/>
<dbReference type="RefSeq" id="WP_141647944.1">
    <property type="nucleotide sequence ID" value="NZ_VIFM01000267.1"/>
</dbReference>
<gene>
    <name evidence="2" type="ORF">FJV41_40315</name>
</gene>
<organism evidence="2 3">
    <name type="scientific">Myxococcus llanfairpwllgwyngyllgogerychwyrndrobwllllantysiliogogogochensis</name>
    <dbReference type="NCBI Taxonomy" id="2590453"/>
    <lineage>
        <taxon>Bacteria</taxon>
        <taxon>Pseudomonadati</taxon>
        <taxon>Myxococcota</taxon>
        <taxon>Myxococcia</taxon>
        <taxon>Myxococcales</taxon>
        <taxon>Cystobacterineae</taxon>
        <taxon>Myxococcaceae</taxon>
        <taxon>Myxococcus</taxon>
    </lineage>
</organism>
<dbReference type="OrthoDB" id="5511990at2"/>
<dbReference type="Proteomes" id="UP000315369">
    <property type="component" value="Unassembled WGS sequence"/>
</dbReference>
<evidence type="ECO:0000259" key="1">
    <source>
        <dbReference type="Pfam" id="PF01814"/>
    </source>
</evidence>
<keyword evidence="3" id="KW-1185">Reference proteome</keyword>
<dbReference type="EMBL" id="VIFM01000267">
    <property type="protein sequence ID" value="TQF10279.1"/>
    <property type="molecule type" value="Genomic_DNA"/>
</dbReference>
<protein>
    <submittedName>
        <fullName evidence="2">Hemerythrin domain-containing protein</fullName>
    </submittedName>
</protein>
<dbReference type="InterPro" id="IPR012312">
    <property type="entry name" value="Hemerythrin-like"/>
</dbReference>
<reference evidence="2 3" key="1">
    <citation type="submission" date="2019-06" db="EMBL/GenBank/DDBJ databases">
        <authorList>
            <person name="Livingstone P."/>
            <person name="Whitworth D."/>
        </authorList>
    </citation>
    <scope>NUCLEOTIDE SEQUENCE [LARGE SCALE GENOMIC DNA]</scope>
    <source>
        <strain evidence="2 3">AM401</strain>
    </source>
</reference>
<feature type="domain" description="Hemerythrin-like" evidence="1">
    <location>
        <begin position="8"/>
        <end position="122"/>
    </location>
</feature>
<accession>A0A540WMM1</accession>
<evidence type="ECO:0000313" key="2">
    <source>
        <dbReference type="EMBL" id="TQF10279.1"/>
    </source>
</evidence>
<dbReference type="PANTHER" id="PTHR35585">
    <property type="entry name" value="HHE DOMAIN PROTEIN (AFU_ORTHOLOGUE AFUA_4G00730)"/>
    <property type="match status" value="1"/>
</dbReference>
<evidence type="ECO:0000313" key="3">
    <source>
        <dbReference type="Proteomes" id="UP000315369"/>
    </source>
</evidence>
<dbReference type="AlphaFoldDB" id="A0A540WMM1"/>
<name>A0A540WMM1_9BACT</name>
<dbReference type="Pfam" id="PF01814">
    <property type="entry name" value="Hemerythrin"/>
    <property type="match status" value="1"/>
</dbReference>
<dbReference type="PANTHER" id="PTHR35585:SF1">
    <property type="entry name" value="HHE DOMAIN PROTEIN (AFU_ORTHOLOGUE AFUA_4G00730)"/>
    <property type="match status" value="1"/>
</dbReference>